<sequence length="243" mass="24426">MLLRAAIVILVMLNLGAAGWWLFQPSPAAGATSAAAAPGLRLLREAAPAGAEPAAASATPSPVIAAVGAPATPAVAAASTTSGSITPVAAAEQAPACLRFGPFADPAARNGARAALAASGVTATAFDERARGVRGWKVFLPVQPSREAAVALAERLKAGGVADLFVMTQGADANSIALGRFSSETGARRRQAELQGKGVQAQVEPVGGTPAQAWLDARLPPTADRAALARIARSQPLDCSQLR</sequence>
<dbReference type="InterPro" id="IPR007730">
    <property type="entry name" value="SPOR-like_dom"/>
</dbReference>
<keyword evidence="3" id="KW-1185">Reference proteome</keyword>
<dbReference type="AlphaFoldDB" id="A0A5R9PIG3"/>
<gene>
    <name evidence="2" type="ORF">E5S66_00440</name>
</gene>
<organism evidence="2 3">
    <name type="scientific">Thermomonas fusca</name>
    <dbReference type="NCBI Taxonomy" id="215690"/>
    <lineage>
        <taxon>Bacteria</taxon>
        <taxon>Pseudomonadati</taxon>
        <taxon>Pseudomonadota</taxon>
        <taxon>Gammaproteobacteria</taxon>
        <taxon>Lysobacterales</taxon>
        <taxon>Lysobacteraceae</taxon>
        <taxon>Thermomonas</taxon>
    </lineage>
</organism>
<evidence type="ECO:0000259" key="1">
    <source>
        <dbReference type="PROSITE" id="PS51724"/>
    </source>
</evidence>
<dbReference type="Proteomes" id="UP000308508">
    <property type="component" value="Unassembled WGS sequence"/>
</dbReference>
<dbReference type="GO" id="GO:0042834">
    <property type="term" value="F:peptidoglycan binding"/>
    <property type="evidence" value="ECO:0007669"/>
    <property type="project" value="InterPro"/>
</dbReference>
<dbReference type="EMBL" id="SROY01000001">
    <property type="protein sequence ID" value="TLX22538.1"/>
    <property type="molecule type" value="Genomic_DNA"/>
</dbReference>
<dbReference type="PROSITE" id="PS51724">
    <property type="entry name" value="SPOR"/>
    <property type="match status" value="1"/>
</dbReference>
<name>A0A5R9PIG3_9GAMM</name>
<evidence type="ECO:0000313" key="3">
    <source>
        <dbReference type="Proteomes" id="UP000308508"/>
    </source>
</evidence>
<dbReference type="RefSeq" id="WP_138346515.1">
    <property type="nucleotide sequence ID" value="NZ_SROY01000001.1"/>
</dbReference>
<comment type="caution">
    <text evidence="2">The sequence shown here is derived from an EMBL/GenBank/DDBJ whole genome shotgun (WGS) entry which is preliminary data.</text>
</comment>
<protein>
    <recommendedName>
        <fullName evidence="1">SPOR domain-containing protein</fullName>
    </recommendedName>
</protein>
<accession>A0A5R9PIG3</accession>
<feature type="domain" description="SPOR" evidence="1">
    <location>
        <begin position="90"/>
        <end position="169"/>
    </location>
</feature>
<proteinExistence type="predicted"/>
<reference evidence="2 3" key="1">
    <citation type="submission" date="2019-04" db="EMBL/GenBank/DDBJ databases">
        <authorList>
            <person name="Grouzdev D.S."/>
            <person name="Nazina T.N."/>
        </authorList>
    </citation>
    <scope>NUCLEOTIDE SEQUENCE [LARGE SCALE GENOMIC DNA]</scope>
    <source>
        <strain evidence="2 3">SHC 3-19</strain>
    </source>
</reference>
<evidence type="ECO:0000313" key="2">
    <source>
        <dbReference type="EMBL" id="TLX22538.1"/>
    </source>
</evidence>